<sequence>MKFKNLCLGDDHEPFKVSPKMLNPFDPPNHIHWIICPSHQLKNMINALFSSQQNGTKDFTLKGVKFGWETIVSLYKRDCERVSKGLTRMVPKMKEAYVIRDAWTKLNVAPAKIMQQDQVLMELSNYIQENPNADDVCSVSITLKFLEACQNFFENGLLSHSRVTHMKSDVICSVEEGYLFFTNWLNEITKKWYL</sequence>
<protein>
    <submittedName>
        <fullName evidence="1">Uncharacterized protein</fullName>
    </submittedName>
</protein>
<evidence type="ECO:0000313" key="1">
    <source>
        <dbReference type="EnsemblMetazoa" id="XP_019862573.1"/>
    </source>
</evidence>
<accession>A0AAN0K078</accession>
<dbReference type="GeneID" id="109591243"/>
<name>A0AAN0K078_AMPQE</name>
<dbReference type="EnsemblMetazoa" id="XM_020007014.1">
    <property type="protein sequence ID" value="XP_019862573.1"/>
    <property type="gene ID" value="LOC109591243"/>
</dbReference>
<dbReference type="KEGG" id="aqu:109591243"/>
<reference evidence="2" key="1">
    <citation type="journal article" date="2010" name="Nature">
        <title>The Amphimedon queenslandica genome and the evolution of animal complexity.</title>
        <authorList>
            <person name="Srivastava M."/>
            <person name="Simakov O."/>
            <person name="Chapman J."/>
            <person name="Fahey B."/>
            <person name="Gauthier M.E."/>
            <person name="Mitros T."/>
            <person name="Richards G.S."/>
            <person name="Conaco C."/>
            <person name="Dacre M."/>
            <person name="Hellsten U."/>
            <person name="Larroux C."/>
            <person name="Putnam N.H."/>
            <person name="Stanke M."/>
            <person name="Adamska M."/>
            <person name="Darling A."/>
            <person name="Degnan S.M."/>
            <person name="Oakley T.H."/>
            <person name="Plachetzki D.C."/>
            <person name="Zhai Y."/>
            <person name="Adamski M."/>
            <person name="Calcino A."/>
            <person name="Cummins S.F."/>
            <person name="Goodstein D.M."/>
            <person name="Harris C."/>
            <person name="Jackson D.J."/>
            <person name="Leys S.P."/>
            <person name="Shu S."/>
            <person name="Woodcroft B.J."/>
            <person name="Vervoort M."/>
            <person name="Kosik K.S."/>
            <person name="Manning G."/>
            <person name="Degnan B.M."/>
            <person name="Rokhsar D.S."/>
        </authorList>
    </citation>
    <scope>NUCLEOTIDE SEQUENCE [LARGE SCALE GENOMIC DNA]</scope>
</reference>
<keyword evidence="2" id="KW-1185">Reference proteome</keyword>
<organism evidence="1 2">
    <name type="scientific">Amphimedon queenslandica</name>
    <name type="common">Sponge</name>
    <dbReference type="NCBI Taxonomy" id="400682"/>
    <lineage>
        <taxon>Eukaryota</taxon>
        <taxon>Metazoa</taxon>
        <taxon>Porifera</taxon>
        <taxon>Demospongiae</taxon>
        <taxon>Heteroscleromorpha</taxon>
        <taxon>Haplosclerida</taxon>
        <taxon>Niphatidae</taxon>
        <taxon>Amphimedon</taxon>
    </lineage>
</organism>
<evidence type="ECO:0000313" key="2">
    <source>
        <dbReference type="Proteomes" id="UP000007879"/>
    </source>
</evidence>
<dbReference type="AlphaFoldDB" id="A0AAN0K078"/>
<proteinExistence type="predicted"/>
<reference evidence="1" key="2">
    <citation type="submission" date="2024-06" db="UniProtKB">
        <authorList>
            <consortium name="EnsemblMetazoa"/>
        </authorList>
    </citation>
    <scope>IDENTIFICATION</scope>
</reference>
<dbReference type="Proteomes" id="UP000007879">
    <property type="component" value="Unassembled WGS sequence"/>
</dbReference>
<dbReference type="RefSeq" id="XP_019862573.1">
    <property type="nucleotide sequence ID" value="XM_020007014.1"/>
</dbReference>